<dbReference type="CDD" id="cd06193">
    <property type="entry name" value="siderophore_interacting"/>
    <property type="match status" value="1"/>
</dbReference>
<proteinExistence type="predicted"/>
<dbReference type="Pfam" id="PF04954">
    <property type="entry name" value="SIP"/>
    <property type="match status" value="1"/>
</dbReference>
<accession>A0ABP6RIV7</accession>
<sequence>MRFGAPRRGGSAVAASGEHAAQVGPAALCGGKGPMSAQPVEETTREESARPDAERRLQAVPEARTGRRTRADAARPAARPAYTAFDTTVSAVQVLSPHFVRVTLADESLVHFGTGGLDQRIKLFLPRADGSFPDVGLFAEPAPSMMEWYTRWRELDEGERNPIRTYTVRAIRPEAREIDVDFVCHGTEGPASAWASEVAVGDPLIVIGPDGRSEEPGGGIEWNPGTAQDVLLAGDETAVPAICAILEQLPAGIHGEAHLEVPSSDDALEVAARCGVQVHWHGRDGAEPGELLAAAVQDWGRRRTEIFAERAAACRPARDAVGAPETGELPTVDDDAVLWEVAEPEGFREYAWLAGEAGVITAMRRHLVKDVGMSRKQVSFMGYWKRGRASA</sequence>
<dbReference type="InterPro" id="IPR039374">
    <property type="entry name" value="SIP_fam"/>
</dbReference>
<reference evidence="4" key="1">
    <citation type="journal article" date="2019" name="Int. J. Syst. Evol. Microbiol.">
        <title>The Global Catalogue of Microorganisms (GCM) 10K type strain sequencing project: providing services to taxonomists for standard genome sequencing and annotation.</title>
        <authorList>
            <consortium name="The Broad Institute Genomics Platform"/>
            <consortium name="The Broad Institute Genome Sequencing Center for Infectious Disease"/>
            <person name="Wu L."/>
            <person name="Ma J."/>
        </authorList>
    </citation>
    <scope>NUCLEOTIDE SEQUENCE [LARGE SCALE GENOMIC DNA]</scope>
    <source>
        <strain evidence="4">JCM 11483</strain>
    </source>
</reference>
<protein>
    <recommendedName>
        <fullName evidence="2">FAD-binding FR-type domain-containing protein</fullName>
    </recommendedName>
</protein>
<dbReference type="PANTHER" id="PTHR30157">
    <property type="entry name" value="FERRIC REDUCTASE, NADPH-DEPENDENT"/>
    <property type="match status" value="1"/>
</dbReference>
<evidence type="ECO:0000256" key="1">
    <source>
        <dbReference type="SAM" id="MobiDB-lite"/>
    </source>
</evidence>
<dbReference type="SUPFAM" id="SSF63380">
    <property type="entry name" value="Riboflavin synthase domain-like"/>
    <property type="match status" value="1"/>
</dbReference>
<dbReference type="Gene3D" id="2.40.30.10">
    <property type="entry name" value="Translation factors"/>
    <property type="match status" value="1"/>
</dbReference>
<evidence type="ECO:0000313" key="3">
    <source>
        <dbReference type="EMBL" id="GAA3286650.1"/>
    </source>
</evidence>
<dbReference type="InterPro" id="IPR017938">
    <property type="entry name" value="Riboflavin_synthase-like_b-brl"/>
</dbReference>
<evidence type="ECO:0000259" key="2">
    <source>
        <dbReference type="PROSITE" id="PS51384"/>
    </source>
</evidence>
<name>A0ABP6RIV7_9MICC</name>
<feature type="domain" description="FAD-binding FR-type" evidence="2">
    <location>
        <begin position="82"/>
        <end position="216"/>
    </location>
</feature>
<dbReference type="PROSITE" id="PS51384">
    <property type="entry name" value="FAD_FR"/>
    <property type="match status" value="1"/>
</dbReference>
<dbReference type="InterPro" id="IPR013113">
    <property type="entry name" value="SIP_FAD-bd"/>
</dbReference>
<dbReference type="Gene3D" id="3.40.50.80">
    <property type="entry name" value="Nucleotide-binding domain of ferredoxin-NADP reductase (FNR) module"/>
    <property type="match status" value="1"/>
</dbReference>
<feature type="region of interest" description="Disordered" evidence="1">
    <location>
        <begin position="1"/>
        <end position="56"/>
    </location>
</feature>
<feature type="compositionally biased region" description="Basic and acidic residues" evidence="1">
    <location>
        <begin position="42"/>
        <end position="56"/>
    </location>
</feature>
<keyword evidence="4" id="KW-1185">Reference proteome</keyword>
<dbReference type="InterPro" id="IPR007037">
    <property type="entry name" value="SIP_rossman_dom"/>
</dbReference>
<dbReference type="Pfam" id="PF08021">
    <property type="entry name" value="FAD_binding_9"/>
    <property type="match status" value="1"/>
</dbReference>
<comment type="caution">
    <text evidence="3">The sequence shown here is derived from an EMBL/GenBank/DDBJ whole genome shotgun (WGS) entry which is preliminary data.</text>
</comment>
<dbReference type="InterPro" id="IPR039261">
    <property type="entry name" value="FNR_nucleotide-bd"/>
</dbReference>
<dbReference type="InterPro" id="IPR017927">
    <property type="entry name" value="FAD-bd_FR_type"/>
</dbReference>
<dbReference type="Proteomes" id="UP001501736">
    <property type="component" value="Unassembled WGS sequence"/>
</dbReference>
<organism evidence="3 4">
    <name type="scientific">Nesterenkonia halobia</name>
    <dbReference type="NCBI Taxonomy" id="37922"/>
    <lineage>
        <taxon>Bacteria</taxon>
        <taxon>Bacillati</taxon>
        <taxon>Actinomycetota</taxon>
        <taxon>Actinomycetes</taxon>
        <taxon>Micrococcales</taxon>
        <taxon>Micrococcaceae</taxon>
        <taxon>Nesterenkonia</taxon>
    </lineage>
</organism>
<dbReference type="EMBL" id="BAAAYG010000009">
    <property type="protein sequence ID" value="GAA3286650.1"/>
    <property type="molecule type" value="Genomic_DNA"/>
</dbReference>
<evidence type="ECO:0000313" key="4">
    <source>
        <dbReference type="Proteomes" id="UP001501736"/>
    </source>
</evidence>
<dbReference type="PANTHER" id="PTHR30157:SF0">
    <property type="entry name" value="NADPH-DEPENDENT FERRIC-CHELATE REDUCTASE"/>
    <property type="match status" value="1"/>
</dbReference>
<gene>
    <name evidence="3" type="ORF">GCM10020260_21780</name>
</gene>